<evidence type="ECO:0000259" key="3">
    <source>
        <dbReference type="Pfam" id="PF23200"/>
    </source>
</evidence>
<feature type="domain" description="DUF7061" evidence="3">
    <location>
        <begin position="417"/>
        <end position="646"/>
    </location>
</feature>
<feature type="region of interest" description="Disordered" evidence="1">
    <location>
        <begin position="343"/>
        <end position="377"/>
    </location>
</feature>
<feature type="compositionally biased region" description="Basic and acidic residues" evidence="1">
    <location>
        <begin position="354"/>
        <end position="366"/>
    </location>
</feature>
<feature type="compositionally biased region" description="Low complexity" evidence="1">
    <location>
        <begin position="146"/>
        <end position="157"/>
    </location>
</feature>
<dbReference type="InterPro" id="IPR017943">
    <property type="entry name" value="Bactericidal_perm-incr_a/b_dom"/>
</dbReference>
<dbReference type="InterPro" id="IPR032942">
    <property type="entry name" value="BPI/LBP/Plunc"/>
</dbReference>
<feature type="region of interest" description="Disordered" evidence="1">
    <location>
        <begin position="392"/>
        <end position="414"/>
    </location>
</feature>
<keyword evidence="5" id="KW-1185">Reference proteome</keyword>
<evidence type="ECO:0000313" key="5">
    <source>
        <dbReference type="Proteomes" id="UP000030764"/>
    </source>
</evidence>
<dbReference type="Gene3D" id="3.15.10.10">
    <property type="entry name" value="Bactericidal permeability-increasing protein, domain 1"/>
    <property type="match status" value="1"/>
</dbReference>
<dbReference type="SUPFAM" id="SSF55394">
    <property type="entry name" value="Bactericidal permeability-increasing protein, BPI"/>
    <property type="match status" value="2"/>
</dbReference>
<evidence type="ECO:0000256" key="1">
    <source>
        <dbReference type="SAM" id="MobiDB-lite"/>
    </source>
</evidence>
<feature type="compositionally biased region" description="Low complexity" evidence="1">
    <location>
        <begin position="1"/>
        <end position="23"/>
    </location>
</feature>
<feature type="compositionally biased region" description="Basic and acidic residues" evidence="1">
    <location>
        <begin position="277"/>
        <end position="297"/>
    </location>
</feature>
<dbReference type="EMBL" id="KL363185">
    <property type="protein sequence ID" value="KFD58102.1"/>
    <property type="molecule type" value="Genomic_DNA"/>
</dbReference>
<dbReference type="Pfam" id="PF23199">
    <property type="entry name" value="DUF7060"/>
    <property type="match status" value="1"/>
</dbReference>
<dbReference type="AlphaFoldDB" id="A0A085MLK6"/>
<feature type="compositionally biased region" description="Basic and acidic residues" evidence="1">
    <location>
        <begin position="180"/>
        <end position="194"/>
    </location>
</feature>
<name>A0A085MLK6_9BILA</name>
<feature type="domain" description="DUF7060" evidence="2">
    <location>
        <begin position="649"/>
        <end position="842"/>
    </location>
</feature>
<dbReference type="GO" id="GO:0005615">
    <property type="term" value="C:extracellular space"/>
    <property type="evidence" value="ECO:0007669"/>
    <property type="project" value="TreeGrafter"/>
</dbReference>
<accession>A0A085MLK6</accession>
<dbReference type="Proteomes" id="UP000030764">
    <property type="component" value="Unassembled WGS sequence"/>
</dbReference>
<proteinExistence type="predicted"/>
<organism evidence="4 5">
    <name type="scientific">Trichuris suis</name>
    <name type="common">pig whipworm</name>
    <dbReference type="NCBI Taxonomy" id="68888"/>
    <lineage>
        <taxon>Eukaryota</taxon>
        <taxon>Metazoa</taxon>
        <taxon>Ecdysozoa</taxon>
        <taxon>Nematoda</taxon>
        <taxon>Enoplea</taxon>
        <taxon>Dorylaimia</taxon>
        <taxon>Trichinellida</taxon>
        <taxon>Trichuridae</taxon>
        <taxon>Trichuris</taxon>
    </lineage>
</organism>
<sequence length="849" mass="92117">MGGSSTKGTKSTEGSSSKSTAKTEPTHADVTSSASRGPSEHATTHSATSKPGKPTHGGKHTHGPKKTSPTTARPQTTEMGGTSTKGTRSTEGSSSKSTVKTEPTHADVTSSASRGPSDHATTHSATSKPGKPSHGGEHSHRPTAAVTEVISESSVSVEGRRAGPGERYSGPAVSSENELLSERFGEDDRDAHGDDQEDGSPRNPSDDVQPHGHAQSSVRGYSPEGVHSAYRGHAHEGDSSEDHDHPHHHDHSHEHDHSHDHHHDHDHSHDHHHPHGHDHSHDHDGSHGQDGSDDHGGAHHGGTSSSSERYESTDQGVTDSASRDAAVPKGIRKGSLRVVSSAASFENSVGDDGTVLRKESENDRSEQVNSRGGQTRWKRDVSHVENGLNRLKVSSSSDGSAKLSAKRYGGSEGEDSPGIVIRLNNAALEKIVEYGGKQLSLLLNSAPLPDITEYPVEGYQLNLTNLQLRYPSGTYYYELQPPETVVWGFTDGEATITGFWSYSAVESQRMQSASCKGTCDAAELTSVSTRYIGSFAARVFNVQSSTSLLLRRSNDGFIYPEVIECPVMSGDVYFFIDGLGEFRESLQSKPSGRHMLPRYSDMICNGAAVYLNESFEYLKTKYEQNLAVGSDSDLRLIASVIGQPLVNDNSIDVPLKGEVKGKVDTNSMAQPMDLSSCSTSSARCVFLSEYTVNSLLFQGFQEELFKEYKQSIRAKGLPIDLTITYTEQPNVTIDGSQSACQVRGELYSETLGSLPFEARASFKSKLSGNQVYGHVDSVKAQFIDSMQPSSEVDPDQLLFFVSKAVQDQLNIFLSEYRLPLPQLQFFRWIHSSPKLMDGFQLIEDDLQSF</sequence>
<reference evidence="4 5" key="1">
    <citation type="journal article" date="2014" name="Nat. Genet.">
        <title>Genome and transcriptome of the porcine whipworm Trichuris suis.</title>
        <authorList>
            <person name="Jex A.R."/>
            <person name="Nejsum P."/>
            <person name="Schwarz E.M."/>
            <person name="Hu L."/>
            <person name="Young N.D."/>
            <person name="Hall R.S."/>
            <person name="Korhonen P.K."/>
            <person name="Liao S."/>
            <person name="Thamsborg S."/>
            <person name="Xia J."/>
            <person name="Xu P."/>
            <person name="Wang S."/>
            <person name="Scheerlinck J.P."/>
            <person name="Hofmann A."/>
            <person name="Sternberg P.W."/>
            <person name="Wang J."/>
            <person name="Gasser R.B."/>
        </authorList>
    </citation>
    <scope>NUCLEOTIDE SEQUENCE [LARGE SCALE GENOMIC DNA]</scope>
    <source>
        <strain evidence="4">DCEP-RM93M</strain>
    </source>
</reference>
<evidence type="ECO:0000259" key="2">
    <source>
        <dbReference type="Pfam" id="PF23199"/>
    </source>
</evidence>
<dbReference type="PANTHER" id="PTHR10504:SF131">
    <property type="entry name" value="BPI2 DOMAIN-CONTAINING PROTEIN"/>
    <property type="match status" value="1"/>
</dbReference>
<dbReference type="InterPro" id="IPR055489">
    <property type="entry name" value="DUF7061"/>
</dbReference>
<dbReference type="Gene3D" id="3.15.20.10">
    <property type="entry name" value="Bactericidal permeability-increasing protein, domain 2"/>
    <property type="match status" value="1"/>
</dbReference>
<feature type="compositionally biased region" description="Low complexity" evidence="1">
    <location>
        <begin position="392"/>
        <end position="403"/>
    </location>
</feature>
<dbReference type="PANTHER" id="PTHR10504">
    <property type="entry name" value="BACTERICIDAL PERMEABILITY-INCREASING BPI PROTEIN-RELATED"/>
    <property type="match status" value="1"/>
</dbReference>
<dbReference type="Pfam" id="PF23200">
    <property type="entry name" value="DUF7061"/>
    <property type="match status" value="1"/>
</dbReference>
<protein>
    <submittedName>
        <fullName evidence="4">Uncharacterized protein</fullName>
    </submittedName>
</protein>
<feature type="compositionally biased region" description="Basic and acidic residues" evidence="1">
    <location>
        <begin position="233"/>
        <end position="269"/>
    </location>
</feature>
<dbReference type="InterPro" id="IPR055488">
    <property type="entry name" value="DUF7060"/>
</dbReference>
<dbReference type="GO" id="GO:0008289">
    <property type="term" value="F:lipid binding"/>
    <property type="evidence" value="ECO:0007669"/>
    <property type="project" value="InterPro"/>
</dbReference>
<feature type="compositionally biased region" description="Basic residues" evidence="1">
    <location>
        <begin position="56"/>
        <end position="65"/>
    </location>
</feature>
<feature type="region of interest" description="Disordered" evidence="1">
    <location>
        <begin position="1"/>
        <end position="328"/>
    </location>
</feature>
<feature type="compositionally biased region" description="Polar residues" evidence="1">
    <location>
        <begin position="68"/>
        <end position="114"/>
    </location>
</feature>
<gene>
    <name evidence="4" type="ORF">M513_00865</name>
</gene>
<evidence type="ECO:0000313" key="4">
    <source>
        <dbReference type="EMBL" id="KFD58102.1"/>
    </source>
</evidence>